<keyword evidence="1 2" id="KW-0732">Signal</keyword>
<organism evidence="4 5">
    <name type="scientific">Daejeonella rubra</name>
    <dbReference type="NCBI Taxonomy" id="990371"/>
    <lineage>
        <taxon>Bacteria</taxon>
        <taxon>Pseudomonadati</taxon>
        <taxon>Bacteroidota</taxon>
        <taxon>Sphingobacteriia</taxon>
        <taxon>Sphingobacteriales</taxon>
        <taxon>Sphingobacteriaceae</taxon>
        <taxon>Daejeonella</taxon>
    </lineage>
</organism>
<dbReference type="RefSeq" id="WP_090704289.1">
    <property type="nucleotide sequence ID" value="NZ_FNHH01000011.1"/>
</dbReference>
<dbReference type="PANTHER" id="PTHR43037">
    <property type="entry name" value="UNNAMED PRODUCT-RELATED"/>
    <property type="match status" value="1"/>
</dbReference>
<reference evidence="5" key="1">
    <citation type="submission" date="2016-10" db="EMBL/GenBank/DDBJ databases">
        <authorList>
            <person name="Varghese N."/>
            <person name="Submissions S."/>
        </authorList>
    </citation>
    <scope>NUCLEOTIDE SEQUENCE [LARGE SCALE GENOMIC DNA]</scope>
    <source>
        <strain evidence="5">DSM 24536</strain>
    </source>
</reference>
<evidence type="ECO:0000256" key="2">
    <source>
        <dbReference type="SAM" id="SignalP"/>
    </source>
</evidence>
<dbReference type="Pfam" id="PF02230">
    <property type="entry name" value="Abhydrolase_2"/>
    <property type="match status" value="1"/>
</dbReference>
<dbReference type="STRING" id="990371.SAMN05421813_11158"/>
<gene>
    <name evidence="4" type="ORF">SAMN05421813_11158</name>
</gene>
<feature type="signal peptide" evidence="2">
    <location>
        <begin position="1"/>
        <end position="20"/>
    </location>
</feature>
<name>A0A1G9SWT2_9SPHI</name>
<keyword evidence="5" id="KW-1185">Reference proteome</keyword>
<evidence type="ECO:0000259" key="3">
    <source>
        <dbReference type="Pfam" id="PF02230"/>
    </source>
</evidence>
<dbReference type="InterPro" id="IPR003140">
    <property type="entry name" value="PLipase/COase/thioEstase"/>
</dbReference>
<sequence length="259" mass="29413">MKKSISLFILAFFMLQVSFAQDKSLFTKEQFIKGGDTLQYRMLLPENFDPAKEYPVLFFLHGAGERGNDNEAQLMHGSKLFLKPEIRKDFPAIVIFPQCPKNDFWANVKFGDGKTNDRFGFQKGGKPGEAMSLLMGLLSKFKSEKFTDNDRFYVGGLSMGAMGTFELLRRKPKAFASAFAICGGDHVENVKKYKRIPLWVFHGGKDTTVPIEKSEIVVNELKRLNGNVKFSVYPEAGHNSWDSAFAEPEFLSWLFSFKK</sequence>
<dbReference type="InterPro" id="IPR029058">
    <property type="entry name" value="AB_hydrolase_fold"/>
</dbReference>
<evidence type="ECO:0000313" key="5">
    <source>
        <dbReference type="Proteomes" id="UP000199226"/>
    </source>
</evidence>
<feature type="chain" id="PRO_5011495695" evidence="2">
    <location>
        <begin position="21"/>
        <end position="259"/>
    </location>
</feature>
<dbReference type="PANTHER" id="PTHR43037:SF1">
    <property type="entry name" value="BLL1128 PROTEIN"/>
    <property type="match status" value="1"/>
</dbReference>
<dbReference type="Proteomes" id="UP000199226">
    <property type="component" value="Unassembled WGS sequence"/>
</dbReference>
<feature type="domain" description="Phospholipase/carboxylesterase/thioesterase" evidence="3">
    <location>
        <begin position="53"/>
        <end position="245"/>
    </location>
</feature>
<dbReference type="GO" id="GO:0016787">
    <property type="term" value="F:hydrolase activity"/>
    <property type="evidence" value="ECO:0007669"/>
    <property type="project" value="InterPro"/>
</dbReference>
<protein>
    <submittedName>
        <fullName evidence="4">Phospholipase/Carboxylesterase</fullName>
    </submittedName>
</protein>
<evidence type="ECO:0000313" key="4">
    <source>
        <dbReference type="EMBL" id="SDM39872.1"/>
    </source>
</evidence>
<accession>A0A1G9SWT2</accession>
<dbReference type="Gene3D" id="3.40.50.1820">
    <property type="entry name" value="alpha/beta hydrolase"/>
    <property type="match status" value="1"/>
</dbReference>
<evidence type="ECO:0000256" key="1">
    <source>
        <dbReference type="ARBA" id="ARBA00022729"/>
    </source>
</evidence>
<proteinExistence type="predicted"/>
<dbReference type="AlphaFoldDB" id="A0A1G9SWT2"/>
<dbReference type="EMBL" id="FNHH01000011">
    <property type="protein sequence ID" value="SDM39872.1"/>
    <property type="molecule type" value="Genomic_DNA"/>
</dbReference>
<dbReference type="SUPFAM" id="SSF53474">
    <property type="entry name" value="alpha/beta-Hydrolases"/>
    <property type="match status" value="1"/>
</dbReference>
<dbReference type="InterPro" id="IPR050955">
    <property type="entry name" value="Plant_Biomass_Hydrol_Est"/>
</dbReference>
<dbReference type="OrthoDB" id="9764953at2"/>